<dbReference type="EMBL" id="CP058559">
    <property type="protein sequence ID" value="QNO14678.1"/>
    <property type="molecule type" value="Genomic_DNA"/>
</dbReference>
<dbReference type="Proteomes" id="UP000516160">
    <property type="component" value="Chromosome"/>
</dbReference>
<gene>
    <name evidence="1" type="ORF">HYG86_07700</name>
</gene>
<keyword evidence="2" id="KW-1185">Reference proteome</keyword>
<dbReference type="InterPro" id="IPR049739">
    <property type="entry name" value="YraL-like"/>
</dbReference>
<dbReference type="AlphaFoldDB" id="A0A7G9W7L6"/>
<proteinExistence type="predicted"/>
<dbReference type="PANTHER" id="PTHR37812">
    <property type="entry name" value="MU-LIKE PROPHAGE FLUMU PROTEIN C"/>
    <property type="match status" value="1"/>
</dbReference>
<sequence>MKYTNADNVIPEHLLKELQKYVQGEMIYIPKPEGTRKQWGSSGSRERLKIRNNEILDKFQTGKSIYELGEEFCLSMDSIKKIVYSKT</sequence>
<name>A0A7G9W7L6_ALKCA</name>
<reference evidence="1 2" key="1">
    <citation type="submission" date="2020-07" db="EMBL/GenBank/DDBJ databases">
        <title>Alkalicella. sp. LB2 genome.</title>
        <authorList>
            <person name="Postec A."/>
            <person name="Quemeneur M."/>
        </authorList>
    </citation>
    <scope>NUCLEOTIDE SEQUENCE [LARGE SCALE GENOMIC DNA]</scope>
    <source>
        <strain evidence="1 2">LB2</strain>
    </source>
</reference>
<dbReference type="InterPro" id="IPR009057">
    <property type="entry name" value="Homeodomain-like_sf"/>
</dbReference>
<evidence type="ECO:0000313" key="1">
    <source>
        <dbReference type="EMBL" id="QNO14678.1"/>
    </source>
</evidence>
<dbReference type="SUPFAM" id="SSF46689">
    <property type="entry name" value="Homeodomain-like"/>
    <property type="match status" value="1"/>
</dbReference>
<organism evidence="1 2">
    <name type="scientific">Alkalicella caledoniensis</name>
    <dbReference type="NCBI Taxonomy" id="2731377"/>
    <lineage>
        <taxon>Bacteria</taxon>
        <taxon>Bacillati</taxon>
        <taxon>Bacillota</taxon>
        <taxon>Clostridia</taxon>
        <taxon>Eubacteriales</taxon>
        <taxon>Proteinivoracaceae</taxon>
        <taxon>Alkalicella</taxon>
    </lineage>
</organism>
<evidence type="ECO:0008006" key="3">
    <source>
        <dbReference type="Google" id="ProtNLM"/>
    </source>
</evidence>
<evidence type="ECO:0000313" key="2">
    <source>
        <dbReference type="Proteomes" id="UP000516160"/>
    </source>
</evidence>
<accession>A0A7G9W7L6</accession>
<dbReference type="NCBIfam" id="NF040785">
    <property type="entry name" value="CD3324_fam"/>
    <property type="match status" value="1"/>
</dbReference>
<dbReference type="KEGG" id="acae:HYG86_07700"/>
<protein>
    <recommendedName>
        <fullName evidence="3">Mor transcription activator domain-containing protein</fullName>
    </recommendedName>
</protein>
<dbReference type="InterPro" id="IPR052411">
    <property type="entry name" value="c-mor_Regulatory_Protein"/>
</dbReference>
<dbReference type="RefSeq" id="WP_213168568.1">
    <property type="nucleotide sequence ID" value="NZ_CP058559.1"/>
</dbReference>
<dbReference type="PANTHER" id="PTHR37812:SF1">
    <property type="entry name" value="MU-LIKE PROPHAGE FLUMU PROTEIN C"/>
    <property type="match status" value="1"/>
</dbReference>